<feature type="transmembrane region" description="Helical" evidence="13">
    <location>
        <begin position="195"/>
        <end position="215"/>
    </location>
</feature>
<keyword evidence="9 13" id="KW-1133">Transmembrane helix</keyword>
<dbReference type="Proteomes" id="UP001440599">
    <property type="component" value="Unassembled WGS sequence"/>
</dbReference>
<evidence type="ECO:0000256" key="4">
    <source>
        <dbReference type="ARBA" id="ARBA00020268"/>
    </source>
</evidence>
<feature type="transmembrane region" description="Helical" evidence="13">
    <location>
        <begin position="385"/>
        <end position="407"/>
    </location>
</feature>
<keyword evidence="8 13" id="KW-0812">Transmembrane</keyword>
<feature type="transmembrane region" description="Helical" evidence="13">
    <location>
        <begin position="58"/>
        <end position="78"/>
    </location>
</feature>
<evidence type="ECO:0000256" key="8">
    <source>
        <dbReference type="ARBA" id="ARBA00022692"/>
    </source>
</evidence>
<evidence type="ECO:0000256" key="13">
    <source>
        <dbReference type="SAM" id="Phobius"/>
    </source>
</evidence>
<evidence type="ECO:0000313" key="14">
    <source>
        <dbReference type="EMBL" id="MEQ2455694.1"/>
    </source>
</evidence>
<dbReference type="InterPro" id="IPR050222">
    <property type="entry name" value="MATE_MdtK"/>
</dbReference>
<comment type="caution">
    <text evidence="14">The sequence shown here is derived from an EMBL/GenBank/DDBJ whole genome shotgun (WGS) entry which is preliminary data.</text>
</comment>
<keyword evidence="5" id="KW-0813">Transport</keyword>
<sequence>MQQQRDLTTGSVLSTLLRFAAPVFAALFLQSLYGGVDLLVVGQFAHTTDVSGVSTGSLLMQTVTMVVTGLTMGITIYVGQKIGQHQREAAGRAIGTGIALFTLFGLLLLAILAGCAGPLARLLHAPAEAYAQTCAYIRICGLGILFVVWYNLLGAVFRGLGDSRTPLLTVCIACVCNIAGDLLFVAGLGMGAGGAALATVLSQAISVAISLALIARRTLPFPFHASYLRPDPVCLVKELRLGAPIALQELLVGVSFLIIQAVVNTIDVTASAGVGVAEKVCGFIMLFPSSFTQSISAFVAQNMGANQPRRARAALVCGIGTALCVAVVVSSFTFLRGDLLAGLFSNDADVIRQAHAYLKAYAIDTLLTSILFCCVGYFNGCGHTFFVMVQGIVGAVLIRIPAVYVLSRLFPADLFRIGLATPMATTVQILLCLLFLTTLARKRTNASLR</sequence>
<proteinExistence type="inferred from homology"/>
<evidence type="ECO:0000256" key="3">
    <source>
        <dbReference type="ARBA" id="ARBA00010199"/>
    </source>
</evidence>
<gene>
    <name evidence="14" type="ORF">WMO45_04105</name>
</gene>
<feature type="transmembrane region" description="Helical" evidence="13">
    <location>
        <begin position="167"/>
        <end position="189"/>
    </location>
</feature>
<dbReference type="Pfam" id="PF01554">
    <property type="entry name" value="MatE"/>
    <property type="match status" value="2"/>
</dbReference>
<evidence type="ECO:0000313" key="15">
    <source>
        <dbReference type="Proteomes" id="UP001440599"/>
    </source>
</evidence>
<evidence type="ECO:0000256" key="6">
    <source>
        <dbReference type="ARBA" id="ARBA00022449"/>
    </source>
</evidence>
<keyword evidence="10" id="KW-0406">Ion transport</keyword>
<keyword evidence="15" id="KW-1185">Reference proteome</keyword>
<evidence type="ECO:0000256" key="1">
    <source>
        <dbReference type="ARBA" id="ARBA00003408"/>
    </source>
</evidence>
<dbReference type="NCBIfam" id="TIGR00797">
    <property type="entry name" value="matE"/>
    <property type="match status" value="1"/>
</dbReference>
<dbReference type="EMBL" id="JBBMFT010000001">
    <property type="protein sequence ID" value="MEQ2455694.1"/>
    <property type="molecule type" value="Genomic_DNA"/>
</dbReference>
<dbReference type="PANTHER" id="PTHR43298">
    <property type="entry name" value="MULTIDRUG RESISTANCE PROTEIN NORM-RELATED"/>
    <property type="match status" value="1"/>
</dbReference>
<comment type="subcellular location">
    <subcellularLocation>
        <location evidence="2">Cell membrane</location>
        <topology evidence="2">Multi-pass membrane protein</topology>
    </subcellularLocation>
</comment>
<keyword evidence="7" id="KW-1003">Cell membrane</keyword>
<feature type="transmembrane region" description="Helical" evidence="13">
    <location>
        <begin position="98"/>
        <end position="123"/>
    </location>
</feature>
<dbReference type="PANTHER" id="PTHR43298:SF2">
    <property type="entry name" value="FMN_FAD EXPORTER YEEO-RELATED"/>
    <property type="match status" value="1"/>
</dbReference>
<comment type="function">
    <text evidence="1">Multidrug efflux pump.</text>
</comment>
<keyword evidence="6" id="KW-0050">Antiport</keyword>
<reference evidence="14 15" key="1">
    <citation type="submission" date="2024-03" db="EMBL/GenBank/DDBJ databases">
        <title>Human intestinal bacterial collection.</title>
        <authorList>
            <person name="Pauvert C."/>
            <person name="Hitch T.C.A."/>
            <person name="Clavel T."/>
        </authorList>
    </citation>
    <scope>NUCLEOTIDE SEQUENCE [LARGE SCALE GENOMIC DNA]</scope>
    <source>
        <strain evidence="14 15">CLA-AP-H34</strain>
    </source>
</reference>
<feature type="transmembrane region" description="Helical" evidence="13">
    <location>
        <begin position="313"/>
        <end position="336"/>
    </location>
</feature>
<dbReference type="InterPro" id="IPR048279">
    <property type="entry name" value="MdtK-like"/>
</dbReference>
<dbReference type="CDD" id="cd13138">
    <property type="entry name" value="MATE_yoeA_like"/>
    <property type="match status" value="1"/>
</dbReference>
<comment type="similarity">
    <text evidence="3">Belongs to the multi antimicrobial extrusion (MATE) (TC 2.A.66.1) family.</text>
</comment>
<dbReference type="PIRSF" id="PIRSF006603">
    <property type="entry name" value="DinF"/>
    <property type="match status" value="1"/>
</dbReference>
<evidence type="ECO:0000256" key="11">
    <source>
        <dbReference type="ARBA" id="ARBA00023136"/>
    </source>
</evidence>
<keyword evidence="11 13" id="KW-0472">Membrane</keyword>
<feature type="transmembrane region" description="Helical" evidence="13">
    <location>
        <begin position="419"/>
        <end position="440"/>
    </location>
</feature>
<evidence type="ECO:0000256" key="12">
    <source>
        <dbReference type="ARBA" id="ARBA00031636"/>
    </source>
</evidence>
<name>A0ABV1ENK8_9FIRM</name>
<evidence type="ECO:0000256" key="5">
    <source>
        <dbReference type="ARBA" id="ARBA00022448"/>
    </source>
</evidence>
<protein>
    <recommendedName>
        <fullName evidence="4">Probable multidrug resistance protein NorM</fullName>
    </recommendedName>
    <alternativeName>
        <fullName evidence="12">Multidrug-efflux transporter</fullName>
    </alternativeName>
</protein>
<accession>A0ABV1ENK8</accession>
<evidence type="ECO:0000256" key="2">
    <source>
        <dbReference type="ARBA" id="ARBA00004651"/>
    </source>
</evidence>
<evidence type="ECO:0000256" key="7">
    <source>
        <dbReference type="ARBA" id="ARBA00022475"/>
    </source>
</evidence>
<dbReference type="RefSeq" id="WP_349139280.1">
    <property type="nucleotide sequence ID" value="NZ_JBBMFT010000001.1"/>
</dbReference>
<evidence type="ECO:0000256" key="10">
    <source>
        <dbReference type="ARBA" id="ARBA00023065"/>
    </source>
</evidence>
<evidence type="ECO:0000256" key="9">
    <source>
        <dbReference type="ARBA" id="ARBA00022989"/>
    </source>
</evidence>
<feature type="transmembrane region" description="Helical" evidence="13">
    <location>
        <begin position="356"/>
        <end position="378"/>
    </location>
</feature>
<dbReference type="InterPro" id="IPR002528">
    <property type="entry name" value="MATE_fam"/>
</dbReference>
<feature type="transmembrane region" description="Helical" evidence="13">
    <location>
        <begin position="135"/>
        <end position="155"/>
    </location>
</feature>
<organism evidence="14 15">
    <name type="scientific">Flavonifractor hominis</name>
    <dbReference type="NCBI Taxonomy" id="3133178"/>
    <lineage>
        <taxon>Bacteria</taxon>
        <taxon>Bacillati</taxon>
        <taxon>Bacillota</taxon>
        <taxon>Clostridia</taxon>
        <taxon>Eubacteriales</taxon>
        <taxon>Oscillospiraceae</taxon>
        <taxon>Flavonifractor</taxon>
    </lineage>
</organism>